<dbReference type="OrthoDB" id="1113811at2759"/>
<accession>A0A565CUG4</accession>
<dbReference type="AlphaFoldDB" id="A0A565CUG4"/>
<keyword evidence="2" id="KW-1185">Reference proteome</keyword>
<evidence type="ECO:0000313" key="1">
    <source>
        <dbReference type="EMBL" id="VVB17335.1"/>
    </source>
</evidence>
<name>A0A565CUG4_9BRAS</name>
<dbReference type="PANTHER" id="PTHR31260:SF50">
    <property type="entry name" value="MS5 PROTEIN"/>
    <property type="match status" value="1"/>
</dbReference>
<evidence type="ECO:0000313" key="2">
    <source>
        <dbReference type="Proteomes" id="UP000489600"/>
    </source>
</evidence>
<proteinExistence type="predicted"/>
<evidence type="ECO:0008006" key="3">
    <source>
        <dbReference type="Google" id="ProtNLM"/>
    </source>
</evidence>
<dbReference type="Proteomes" id="UP000489600">
    <property type="component" value="Unassembled WGS sequence"/>
</dbReference>
<comment type="caution">
    <text evidence="1">The sequence shown here is derived from an EMBL/GenBank/DDBJ whole genome shotgun (WGS) entry which is preliminary data.</text>
</comment>
<sequence length="133" mass="15352">MGSVREWYMRPFPGRNCPLVVNLYAKLGLHRHNMLEGTKLQLLGIEKYNRRGMNMPASYFITSRAYDHATTSLVAFQTQVDEEEYNTKNVTCHIARHKKTVFYITYYHYMGKGKVCKRFCLVDSGVRGNSACG</sequence>
<dbReference type="InterPro" id="IPR006462">
    <property type="entry name" value="MS5"/>
</dbReference>
<gene>
    <name evidence="1" type="ORF">ANE_LOCUS27779</name>
</gene>
<protein>
    <recommendedName>
        <fullName evidence="3">Cystatin domain-containing protein</fullName>
    </recommendedName>
</protein>
<dbReference type="PANTHER" id="PTHR31260">
    <property type="entry name" value="CYSTATIN/MONELLIN SUPERFAMILY PROTEIN"/>
    <property type="match status" value="1"/>
</dbReference>
<reference evidence="1" key="1">
    <citation type="submission" date="2019-07" db="EMBL/GenBank/DDBJ databases">
        <authorList>
            <person name="Dittberner H."/>
        </authorList>
    </citation>
    <scope>NUCLEOTIDE SEQUENCE [LARGE SCALE GENOMIC DNA]</scope>
</reference>
<dbReference type="EMBL" id="CABITT030000008">
    <property type="protein sequence ID" value="VVB17335.1"/>
    <property type="molecule type" value="Genomic_DNA"/>
</dbReference>
<organism evidence="1 2">
    <name type="scientific">Arabis nemorensis</name>
    <dbReference type="NCBI Taxonomy" id="586526"/>
    <lineage>
        <taxon>Eukaryota</taxon>
        <taxon>Viridiplantae</taxon>
        <taxon>Streptophyta</taxon>
        <taxon>Embryophyta</taxon>
        <taxon>Tracheophyta</taxon>
        <taxon>Spermatophyta</taxon>
        <taxon>Magnoliopsida</taxon>
        <taxon>eudicotyledons</taxon>
        <taxon>Gunneridae</taxon>
        <taxon>Pentapetalae</taxon>
        <taxon>rosids</taxon>
        <taxon>malvids</taxon>
        <taxon>Brassicales</taxon>
        <taxon>Brassicaceae</taxon>
        <taxon>Arabideae</taxon>
        <taxon>Arabis</taxon>
    </lineage>
</organism>